<evidence type="ECO:0000313" key="4">
    <source>
        <dbReference type="Proteomes" id="UP000318995"/>
    </source>
</evidence>
<dbReference type="InterPro" id="IPR002123">
    <property type="entry name" value="Plipid/glycerol_acylTrfase"/>
</dbReference>
<sequence length="291" mass="32874">MAKTTKSIDATPRVSPWLLGWFRWYLRGYLPRGLHSLCVATDSPLEVADETPLIVFLNHASWWDPVVSIHLSAVESPGRTIYAPFDEAALERYPIFERLGFFGVDQTSRRGAAQFLRTTRAVLGVHGASVWMTPEGRFVDPRDDTAPFEPGLAHLAHHLATSHDQALRQTVLRPLAIEYPLWEERLPECLCRWGKEIRVADHAGLSKAEWNTLLEEQLRSTQRRLAEISLARDPAAFRVLLGGSEGVGGLYERFRRTLAWLRGQPYRAAHGEKLRKPQVPADPEEERSLGA</sequence>
<feature type="region of interest" description="Disordered" evidence="1">
    <location>
        <begin position="271"/>
        <end position="291"/>
    </location>
</feature>
<feature type="domain" description="Phospholipid/glycerol acyltransferase" evidence="2">
    <location>
        <begin position="53"/>
        <end position="180"/>
    </location>
</feature>
<dbReference type="SUPFAM" id="SSF69593">
    <property type="entry name" value="Glycerol-3-phosphate (1)-acyltransferase"/>
    <property type="match status" value="1"/>
</dbReference>
<keyword evidence="3" id="KW-0012">Acyltransferase</keyword>
<keyword evidence="4" id="KW-1185">Reference proteome</keyword>
<comment type="caution">
    <text evidence="3">The sequence shown here is derived from an EMBL/GenBank/DDBJ whole genome shotgun (WGS) entry which is preliminary data.</text>
</comment>
<evidence type="ECO:0000256" key="1">
    <source>
        <dbReference type="SAM" id="MobiDB-lite"/>
    </source>
</evidence>
<dbReference type="RefSeq" id="WP_146574026.1">
    <property type="nucleotide sequence ID" value="NZ_SJPH01000004.1"/>
</dbReference>
<protein>
    <submittedName>
        <fullName evidence="3">Acyltransferase</fullName>
    </submittedName>
</protein>
<organism evidence="3 4">
    <name type="scientific">Botrimarina hoheduenensis</name>
    <dbReference type="NCBI Taxonomy" id="2528000"/>
    <lineage>
        <taxon>Bacteria</taxon>
        <taxon>Pseudomonadati</taxon>
        <taxon>Planctomycetota</taxon>
        <taxon>Planctomycetia</taxon>
        <taxon>Pirellulales</taxon>
        <taxon>Lacipirellulaceae</taxon>
        <taxon>Botrimarina</taxon>
    </lineage>
</organism>
<proteinExistence type="predicted"/>
<reference evidence="3 4" key="1">
    <citation type="submission" date="2019-02" db="EMBL/GenBank/DDBJ databases">
        <title>Deep-cultivation of Planctomycetes and their phenomic and genomic characterization uncovers novel biology.</title>
        <authorList>
            <person name="Wiegand S."/>
            <person name="Jogler M."/>
            <person name="Boedeker C."/>
            <person name="Pinto D."/>
            <person name="Vollmers J."/>
            <person name="Rivas-Marin E."/>
            <person name="Kohn T."/>
            <person name="Peeters S.H."/>
            <person name="Heuer A."/>
            <person name="Rast P."/>
            <person name="Oberbeckmann S."/>
            <person name="Bunk B."/>
            <person name="Jeske O."/>
            <person name="Meyerdierks A."/>
            <person name="Storesund J.E."/>
            <person name="Kallscheuer N."/>
            <person name="Luecker S."/>
            <person name="Lage O.M."/>
            <person name="Pohl T."/>
            <person name="Merkel B.J."/>
            <person name="Hornburger P."/>
            <person name="Mueller R.-W."/>
            <person name="Bruemmer F."/>
            <person name="Labrenz M."/>
            <person name="Spormann A.M."/>
            <person name="Op Den Camp H."/>
            <person name="Overmann J."/>
            <person name="Amann R."/>
            <person name="Jetten M.S.M."/>
            <person name="Mascher T."/>
            <person name="Medema M.H."/>
            <person name="Devos D.P."/>
            <person name="Kaster A.-K."/>
            <person name="Ovreas L."/>
            <person name="Rohde M."/>
            <person name="Galperin M.Y."/>
            <person name="Jogler C."/>
        </authorList>
    </citation>
    <scope>NUCLEOTIDE SEQUENCE [LARGE SCALE GENOMIC DNA]</scope>
    <source>
        <strain evidence="3 4">Pla111</strain>
    </source>
</reference>
<dbReference type="AlphaFoldDB" id="A0A5C5VWW1"/>
<keyword evidence="3" id="KW-0808">Transferase</keyword>
<dbReference type="GO" id="GO:0016746">
    <property type="term" value="F:acyltransferase activity"/>
    <property type="evidence" value="ECO:0007669"/>
    <property type="project" value="UniProtKB-KW"/>
</dbReference>
<gene>
    <name evidence="3" type="ORF">Pla111_20960</name>
</gene>
<dbReference type="Proteomes" id="UP000318995">
    <property type="component" value="Unassembled WGS sequence"/>
</dbReference>
<evidence type="ECO:0000313" key="3">
    <source>
        <dbReference type="EMBL" id="TWT43146.1"/>
    </source>
</evidence>
<name>A0A5C5VWW1_9BACT</name>
<evidence type="ECO:0000259" key="2">
    <source>
        <dbReference type="SMART" id="SM00563"/>
    </source>
</evidence>
<dbReference type="Pfam" id="PF01553">
    <property type="entry name" value="Acyltransferase"/>
    <property type="match status" value="1"/>
</dbReference>
<dbReference type="CDD" id="cd06551">
    <property type="entry name" value="LPLAT"/>
    <property type="match status" value="1"/>
</dbReference>
<dbReference type="EMBL" id="SJPH01000004">
    <property type="protein sequence ID" value="TWT43146.1"/>
    <property type="molecule type" value="Genomic_DNA"/>
</dbReference>
<dbReference type="SMART" id="SM00563">
    <property type="entry name" value="PlsC"/>
    <property type="match status" value="1"/>
</dbReference>
<accession>A0A5C5VWW1</accession>
<dbReference type="OrthoDB" id="152799at2"/>